<evidence type="ECO:0000313" key="1">
    <source>
        <dbReference type="EMBL" id="SHJ49655.1"/>
    </source>
</evidence>
<organism evidence="1 2">
    <name type="scientific">Malonomonas rubra DSM 5091</name>
    <dbReference type="NCBI Taxonomy" id="1122189"/>
    <lineage>
        <taxon>Bacteria</taxon>
        <taxon>Pseudomonadati</taxon>
        <taxon>Thermodesulfobacteriota</taxon>
        <taxon>Desulfuromonadia</taxon>
        <taxon>Desulfuromonadales</taxon>
        <taxon>Geopsychrobacteraceae</taxon>
        <taxon>Malonomonas</taxon>
    </lineage>
</organism>
<dbReference type="OrthoDB" id="5402266at2"/>
<dbReference type="Proteomes" id="UP000184171">
    <property type="component" value="Unassembled WGS sequence"/>
</dbReference>
<dbReference type="RefSeq" id="WP_072909072.1">
    <property type="nucleotide sequence ID" value="NZ_FQZT01000009.1"/>
</dbReference>
<gene>
    <name evidence="1" type="ORF">SAMN02745165_02500</name>
</gene>
<dbReference type="STRING" id="1122189.SAMN02745165_02500"/>
<sequence length="89" mass="10117">MKKTDASFQSYCSRFGVIAVDMKYISSEQLKWALDQQVEDNLAGRPHRMLGAICFAHGWMTSEQIDNVLGRMFRSRRDDSGASLEKEAV</sequence>
<keyword evidence="2" id="KW-1185">Reference proteome</keyword>
<protein>
    <submittedName>
        <fullName evidence="1">Uncharacterized protein</fullName>
    </submittedName>
</protein>
<name>A0A1M6JSD5_MALRU</name>
<accession>A0A1M6JSD5</accession>
<evidence type="ECO:0000313" key="2">
    <source>
        <dbReference type="Proteomes" id="UP000184171"/>
    </source>
</evidence>
<proteinExistence type="predicted"/>
<dbReference type="AlphaFoldDB" id="A0A1M6JSD5"/>
<reference evidence="1 2" key="1">
    <citation type="submission" date="2016-11" db="EMBL/GenBank/DDBJ databases">
        <authorList>
            <person name="Jaros S."/>
            <person name="Januszkiewicz K."/>
            <person name="Wedrychowicz H."/>
        </authorList>
    </citation>
    <scope>NUCLEOTIDE SEQUENCE [LARGE SCALE GENOMIC DNA]</scope>
    <source>
        <strain evidence="1 2">DSM 5091</strain>
    </source>
</reference>
<dbReference type="EMBL" id="FQZT01000009">
    <property type="protein sequence ID" value="SHJ49655.1"/>
    <property type="molecule type" value="Genomic_DNA"/>
</dbReference>